<keyword evidence="2" id="KW-0998">Cell outer membrane</keyword>
<keyword evidence="2" id="KW-0732">Signal</keyword>
<dbReference type="AlphaFoldDB" id="A0A0R2RTC2"/>
<organism evidence="4 5">
    <name type="scientific">OM182 bacterium BACL3 MAG-120507-bin80</name>
    <dbReference type="NCBI Taxonomy" id="1655577"/>
    <lineage>
        <taxon>Bacteria</taxon>
        <taxon>Pseudomonadati</taxon>
        <taxon>Pseudomonadota</taxon>
        <taxon>Gammaproteobacteria</taxon>
        <taxon>OMG group</taxon>
        <taxon>OM182 clade</taxon>
    </lineage>
</organism>
<comment type="function">
    <text evidence="2">Involved in the storage or transport of lipids necessary for membrane maintenance under stressful conditions. Displays a binding preference for lysophospholipids.</text>
</comment>
<dbReference type="PROSITE" id="PS00213">
    <property type="entry name" value="LIPOCALIN"/>
    <property type="match status" value="1"/>
</dbReference>
<evidence type="ECO:0000313" key="4">
    <source>
        <dbReference type="EMBL" id="KRO65784.1"/>
    </source>
</evidence>
<dbReference type="SUPFAM" id="SSF50814">
    <property type="entry name" value="Lipocalins"/>
    <property type="match status" value="1"/>
</dbReference>
<dbReference type="InterPro" id="IPR022271">
    <property type="entry name" value="Lipocalin_ApoD"/>
</dbReference>
<accession>A0A0R2RTC2</accession>
<dbReference type="PRINTS" id="PR01171">
    <property type="entry name" value="BCTLIPOCALIN"/>
</dbReference>
<dbReference type="InterPro" id="IPR047202">
    <property type="entry name" value="Lipocalin_Blc-like_dom"/>
</dbReference>
<keyword evidence="2" id="KW-0472">Membrane</keyword>
<dbReference type="GO" id="GO:0009279">
    <property type="term" value="C:cell outer membrane"/>
    <property type="evidence" value="ECO:0007669"/>
    <property type="project" value="UniProtKB-SubCell"/>
</dbReference>
<reference evidence="4 5" key="1">
    <citation type="submission" date="2015-10" db="EMBL/GenBank/DDBJ databases">
        <title>Metagenome-Assembled Genomes uncover a global brackish microbiome.</title>
        <authorList>
            <person name="Hugerth L.W."/>
            <person name="Larsson J."/>
            <person name="Alneberg J."/>
            <person name="Lindh M.V."/>
            <person name="Legrand C."/>
            <person name="Pinhassi J."/>
            <person name="Andersson A.F."/>
        </authorList>
    </citation>
    <scope>NUCLEOTIDE SEQUENCE [LARGE SCALE GENOMIC DNA]</scope>
    <source>
        <strain evidence="4">BACL4 MAG-120507-bin80</strain>
    </source>
</reference>
<evidence type="ECO:0000259" key="3">
    <source>
        <dbReference type="Pfam" id="PF08212"/>
    </source>
</evidence>
<dbReference type="InterPro" id="IPR022272">
    <property type="entry name" value="Lipocalin_CS"/>
</dbReference>
<dbReference type="PANTHER" id="PTHR10612:SF34">
    <property type="entry name" value="APOLIPOPROTEIN D"/>
    <property type="match status" value="1"/>
</dbReference>
<evidence type="ECO:0000256" key="1">
    <source>
        <dbReference type="ARBA" id="ARBA00006889"/>
    </source>
</evidence>
<dbReference type="InterPro" id="IPR000566">
    <property type="entry name" value="Lipocln_cytosolic_FA-bd_dom"/>
</dbReference>
<evidence type="ECO:0000256" key="2">
    <source>
        <dbReference type="PIRNR" id="PIRNR036893"/>
    </source>
</evidence>
<feature type="signal peptide" evidence="2">
    <location>
        <begin position="1"/>
        <end position="21"/>
    </location>
</feature>
<keyword evidence="2" id="KW-0446">Lipid-binding</keyword>
<comment type="subunit">
    <text evidence="2">Homodimer.</text>
</comment>
<sequence>MRLLKVLVPTVLLLMVSACKTAEPMPVVNAVDLNRFMGDWYVIANIPTFIETDAYNPVETYRLNADGTVATTFAFNKGEFSGERKEYNPKGFVVEDTGNAVWGMQFIWPFKADYRIVYLDDNYEQTIIGRNARDYVWVMARTPQISDADYSELISVVESLGYELTNLRKSPHEEEK</sequence>
<dbReference type="Proteomes" id="UP000051934">
    <property type="component" value="Unassembled WGS sequence"/>
</dbReference>
<dbReference type="Pfam" id="PF08212">
    <property type="entry name" value="Lipocalin_2"/>
    <property type="match status" value="1"/>
</dbReference>
<dbReference type="PROSITE" id="PS51257">
    <property type="entry name" value="PROKAR_LIPOPROTEIN"/>
    <property type="match status" value="1"/>
</dbReference>
<keyword evidence="2" id="KW-0449">Lipoprotein</keyword>
<dbReference type="EMBL" id="LIBB01000755">
    <property type="protein sequence ID" value="KRO65784.1"/>
    <property type="molecule type" value="Genomic_DNA"/>
</dbReference>
<gene>
    <name evidence="4" type="ORF">ABR69_11995</name>
</gene>
<evidence type="ECO:0000313" key="5">
    <source>
        <dbReference type="Proteomes" id="UP000051934"/>
    </source>
</evidence>
<proteinExistence type="inferred from homology"/>
<protein>
    <recommendedName>
        <fullName evidence="2">Outer membrane lipoprotein Blc</fullName>
    </recommendedName>
</protein>
<name>A0A0R2RTC2_9GAMM</name>
<dbReference type="GO" id="GO:0006950">
    <property type="term" value="P:response to stress"/>
    <property type="evidence" value="ECO:0007669"/>
    <property type="project" value="UniProtKB-ARBA"/>
</dbReference>
<comment type="subcellular location">
    <subcellularLocation>
        <location evidence="2">Cell outer membrane</location>
    </subcellularLocation>
</comment>
<dbReference type="InterPro" id="IPR012674">
    <property type="entry name" value="Calycin"/>
</dbReference>
<dbReference type="Gene3D" id="2.40.128.20">
    <property type="match status" value="1"/>
</dbReference>
<dbReference type="GO" id="GO:0008289">
    <property type="term" value="F:lipid binding"/>
    <property type="evidence" value="ECO:0007669"/>
    <property type="project" value="UniProtKB-UniRule"/>
</dbReference>
<dbReference type="InterPro" id="IPR002446">
    <property type="entry name" value="Lipocalin_bac"/>
</dbReference>
<dbReference type="PIRSF" id="PIRSF036893">
    <property type="entry name" value="Lipocalin_ApoD"/>
    <property type="match status" value="1"/>
</dbReference>
<comment type="similarity">
    <text evidence="1 2">Belongs to the calycin superfamily. Lipocalin family.</text>
</comment>
<feature type="chain" id="PRO_5013433275" description="Outer membrane lipoprotein Blc" evidence="2">
    <location>
        <begin position="22"/>
        <end position="176"/>
    </location>
</feature>
<feature type="domain" description="Lipocalin/cytosolic fatty-acid binding" evidence="3">
    <location>
        <begin position="31"/>
        <end position="171"/>
    </location>
</feature>
<comment type="caution">
    <text evidence="4">The sequence shown here is derived from an EMBL/GenBank/DDBJ whole genome shotgun (WGS) entry which is preliminary data.</text>
</comment>
<dbReference type="PANTHER" id="PTHR10612">
    <property type="entry name" value="APOLIPOPROTEIN D"/>
    <property type="match status" value="1"/>
</dbReference>
<dbReference type="CDD" id="cd19438">
    <property type="entry name" value="lipocalin_Blc-like"/>
    <property type="match status" value="1"/>
</dbReference>